<organism evidence="1 2">
    <name type="scientific">Saccharolobus caldissimus</name>
    <dbReference type="NCBI Taxonomy" id="1702097"/>
    <lineage>
        <taxon>Archaea</taxon>
        <taxon>Thermoproteota</taxon>
        <taxon>Thermoprotei</taxon>
        <taxon>Sulfolobales</taxon>
        <taxon>Sulfolobaceae</taxon>
        <taxon>Saccharolobus</taxon>
    </lineage>
</organism>
<keyword evidence="2" id="KW-1185">Reference proteome</keyword>
<sequence>MIVHVHIDYKELEELCEADGEFAYCRDYDNDIEIELKDIEFDMQDLEDIVDEYLDDILKILAKYFRKDPKVYKKLTLLQEKSNNESF</sequence>
<evidence type="ECO:0000313" key="1">
    <source>
        <dbReference type="EMBL" id="BDB97732.1"/>
    </source>
</evidence>
<evidence type="ECO:0000313" key="2">
    <source>
        <dbReference type="Proteomes" id="UP001319921"/>
    </source>
</evidence>
<gene>
    <name evidence="1" type="ORF">SACC_07490</name>
</gene>
<dbReference type="Proteomes" id="UP001319921">
    <property type="component" value="Chromosome"/>
</dbReference>
<dbReference type="KEGG" id="scas:SACC_07490"/>
<dbReference type="AlphaFoldDB" id="A0AAQ4CPK1"/>
<dbReference type="GeneID" id="68865488"/>
<name>A0AAQ4CPK1_9CREN</name>
<proteinExistence type="predicted"/>
<reference evidence="1 2" key="1">
    <citation type="journal article" date="2022" name="Microbiol. Resour. Announc.">
        <title>Complete Genome Sequence of the Hyperthermophilic and Acidophilic Archaeon Saccharolobus caldissimus Strain HS-3T.</title>
        <authorList>
            <person name="Sakai H.D."/>
            <person name="Kurosawa N."/>
        </authorList>
    </citation>
    <scope>NUCLEOTIDE SEQUENCE [LARGE SCALE GENOMIC DNA]</scope>
    <source>
        <strain evidence="1 2">JCM32116</strain>
    </source>
</reference>
<protein>
    <submittedName>
        <fullName evidence="1">Uncharacterized protein</fullName>
    </submittedName>
</protein>
<dbReference type="EMBL" id="AP025226">
    <property type="protein sequence ID" value="BDB97732.1"/>
    <property type="molecule type" value="Genomic_DNA"/>
</dbReference>
<dbReference type="RefSeq" id="WP_229571708.1">
    <property type="nucleotide sequence ID" value="NZ_AP025226.1"/>
</dbReference>
<accession>A0AAQ4CPK1</accession>